<evidence type="ECO:0000313" key="3">
    <source>
        <dbReference type="Proteomes" id="UP001516400"/>
    </source>
</evidence>
<comment type="caution">
    <text evidence="2">The sequence shown here is derived from an EMBL/GenBank/DDBJ whole genome shotgun (WGS) entry which is preliminary data.</text>
</comment>
<dbReference type="EMBL" id="JABFTP020000185">
    <property type="protein sequence ID" value="KAL3287843.1"/>
    <property type="molecule type" value="Genomic_DNA"/>
</dbReference>
<name>A0ABD2PAT3_9CUCU</name>
<proteinExistence type="predicted"/>
<gene>
    <name evidence="2" type="ORF">HHI36_002301</name>
</gene>
<accession>A0ABD2PAT3</accession>
<protein>
    <submittedName>
        <fullName evidence="2">Uncharacterized protein</fullName>
    </submittedName>
</protein>
<keyword evidence="3" id="KW-1185">Reference proteome</keyword>
<sequence length="103" mass="11447">MSCYNECIPKKQKNSNPIKEKRKINSVQIAETRKSTRASRKNYISAYALNQHFASIDTQYAPYGLTSSSTVSESITSAQRSGISVSSTMATYNTTPEEVELDL</sequence>
<evidence type="ECO:0000256" key="1">
    <source>
        <dbReference type="SAM" id="MobiDB-lite"/>
    </source>
</evidence>
<dbReference type="Proteomes" id="UP001516400">
    <property type="component" value="Unassembled WGS sequence"/>
</dbReference>
<dbReference type="AlphaFoldDB" id="A0ABD2PAT3"/>
<organism evidence="2 3">
    <name type="scientific">Cryptolaemus montrouzieri</name>
    <dbReference type="NCBI Taxonomy" id="559131"/>
    <lineage>
        <taxon>Eukaryota</taxon>
        <taxon>Metazoa</taxon>
        <taxon>Ecdysozoa</taxon>
        <taxon>Arthropoda</taxon>
        <taxon>Hexapoda</taxon>
        <taxon>Insecta</taxon>
        <taxon>Pterygota</taxon>
        <taxon>Neoptera</taxon>
        <taxon>Endopterygota</taxon>
        <taxon>Coleoptera</taxon>
        <taxon>Polyphaga</taxon>
        <taxon>Cucujiformia</taxon>
        <taxon>Coccinelloidea</taxon>
        <taxon>Coccinellidae</taxon>
        <taxon>Scymninae</taxon>
        <taxon>Scymnini</taxon>
        <taxon>Cryptolaemus</taxon>
    </lineage>
</organism>
<reference evidence="2 3" key="1">
    <citation type="journal article" date="2021" name="BMC Biol.">
        <title>Horizontally acquired antibacterial genes associated with adaptive radiation of ladybird beetles.</title>
        <authorList>
            <person name="Li H.S."/>
            <person name="Tang X.F."/>
            <person name="Huang Y.H."/>
            <person name="Xu Z.Y."/>
            <person name="Chen M.L."/>
            <person name="Du X.Y."/>
            <person name="Qiu B.Y."/>
            <person name="Chen P.T."/>
            <person name="Zhang W."/>
            <person name="Slipinski A."/>
            <person name="Escalona H.E."/>
            <person name="Waterhouse R.M."/>
            <person name="Zwick A."/>
            <person name="Pang H."/>
        </authorList>
    </citation>
    <scope>NUCLEOTIDE SEQUENCE [LARGE SCALE GENOMIC DNA]</scope>
    <source>
        <strain evidence="2">SYSU2018</strain>
    </source>
</reference>
<feature type="region of interest" description="Disordered" evidence="1">
    <location>
        <begin position="1"/>
        <end position="23"/>
    </location>
</feature>
<evidence type="ECO:0000313" key="2">
    <source>
        <dbReference type="EMBL" id="KAL3287843.1"/>
    </source>
</evidence>